<dbReference type="EMBL" id="QLYR01000001">
    <property type="protein sequence ID" value="RAQ30725.1"/>
    <property type="molecule type" value="Genomic_DNA"/>
</dbReference>
<sequence>MTQEFQYRIALVGTPDFPDMRYDDSQLSALRDLGFNTVQLNIAWGARPADEPLNLEDILAPTGEEPSKRVQERFEAIAYRARQAKKYGFRTLFHFGAPRMDILYRTLADPAELDRQTCLYSVQREEVIQKYEDLLRQLAVKIPEVDDILMYTFDQEAWVGDEFGNDELAQGVPLSHRLPPFLQRLSRCWKEQRPGSTLWWEPWEISAGQIYDMLDQLPRENFGFMLHCNIAEVQMTNPVDRWFRNMLLLCRERDIPVIGEIFMTGGNEEVSPLCHVAAPAVVYHELKEMQRVGVCGVKEYFGTLPDTDDPNLRMAGVFFNQPDITLEEALQKVAAPYEGAEAEMLDGFEAYALSMDVFPWDLSWKMRAIVTQHTAWHGYNRFWFSGEVAPSPSWRSTRRSVFAMTTDEPELHLWLIEDIYLRIKHAARYLEKAAVCFEAAAQKCSAGAIPLIIADAKRFLSVMHDLEYHAGETLAAYDIRKKLECGREIPQQLLDRMDALLTADMKNQTENGDGETAYTKLQEFRRDPAAFARANFL</sequence>
<evidence type="ECO:0000313" key="1">
    <source>
        <dbReference type="EMBL" id="RAQ30725.1"/>
    </source>
</evidence>
<keyword evidence="2" id="KW-1185">Reference proteome</keyword>
<dbReference type="RefSeq" id="WP_112331920.1">
    <property type="nucleotide sequence ID" value="NZ_QLYR01000001.1"/>
</dbReference>
<name>A0A328UPE4_9FIRM</name>
<comment type="caution">
    <text evidence="1">The sequence shown here is derived from an EMBL/GenBank/DDBJ whole genome shotgun (WGS) entry which is preliminary data.</text>
</comment>
<protein>
    <submittedName>
        <fullName evidence="1">Uncharacterized protein</fullName>
    </submittedName>
</protein>
<dbReference type="Proteomes" id="UP000249377">
    <property type="component" value="Unassembled WGS sequence"/>
</dbReference>
<gene>
    <name evidence="1" type="ORF">DPQ25_04375</name>
</gene>
<reference evidence="1 2" key="1">
    <citation type="submission" date="2018-06" db="EMBL/GenBank/DDBJ databases">
        <title>Noncontiguous genome sequence of Ruminococcaceae bacterium ASD2818.</title>
        <authorList>
            <person name="Chaplin A.V."/>
            <person name="Sokolova S.R."/>
            <person name="Kochetkova T.O."/>
            <person name="Goltsov A.Y."/>
            <person name="Trofimov D.Y."/>
            <person name="Efimov B.A."/>
        </authorList>
    </citation>
    <scope>NUCLEOTIDE SEQUENCE [LARGE SCALE GENOMIC DNA]</scope>
    <source>
        <strain evidence="1 2">ASD2818</strain>
    </source>
</reference>
<dbReference type="InterPro" id="IPR017853">
    <property type="entry name" value="GH"/>
</dbReference>
<organism evidence="1 2">
    <name type="scientific">Hydrogeniiclostridium mannosilyticum</name>
    <dbReference type="NCBI Taxonomy" id="2764322"/>
    <lineage>
        <taxon>Bacteria</taxon>
        <taxon>Bacillati</taxon>
        <taxon>Bacillota</taxon>
        <taxon>Clostridia</taxon>
        <taxon>Eubacteriales</taxon>
        <taxon>Acutalibacteraceae</taxon>
        <taxon>Hydrogeniiclostridium</taxon>
    </lineage>
</organism>
<dbReference type="AlphaFoldDB" id="A0A328UPE4"/>
<dbReference type="SUPFAM" id="SSF51445">
    <property type="entry name" value="(Trans)glycosidases"/>
    <property type="match status" value="1"/>
</dbReference>
<accession>A0A328UPE4</accession>
<dbReference type="Gene3D" id="3.20.20.80">
    <property type="entry name" value="Glycosidases"/>
    <property type="match status" value="1"/>
</dbReference>
<proteinExistence type="predicted"/>
<evidence type="ECO:0000313" key="2">
    <source>
        <dbReference type="Proteomes" id="UP000249377"/>
    </source>
</evidence>